<dbReference type="PANTHER" id="PTHR37297:SF1">
    <property type="entry name" value="PROTEIN NRDI"/>
    <property type="match status" value="1"/>
</dbReference>
<organism evidence="5 8">
    <name type="scientific">Staphylococcus felis</name>
    <dbReference type="NCBI Taxonomy" id="46127"/>
    <lineage>
        <taxon>Bacteria</taxon>
        <taxon>Bacillati</taxon>
        <taxon>Bacillota</taxon>
        <taxon>Bacilli</taxon>
        <taxon>Bacillales</taxon>
        <taxon>Staphylococcaceae</taxon>
        <taxon>Staphylococcus</taxon>
    </lineage>
</organism>
<dbReference type="PANTHER" id="PTHR37297">
    <property type="entry name" value="PROTEIN NRDI"/>
    <property type="match status" value="1"/>
</dbReference>
<dbReference type="RefSeq" id="WP_103210641.1">
    <property type="nucleotide sequence ID" value="NZ_CAJUZR010000005.1"/>
</dbReference>
<evidence type="ECO:0000256" key="2">
    <source>
        <dbReference type="ARBA" id="ARBA00009942"/>
    </source>
</evidence>
<dbReference type="InterPro" id="IPR004465">
    <property type="entry name" value="RNR_NrdI"/>
</dbReference>
<dbReference type="GO" id="GO:0010181">
    <property type="term" value="F:FMN binding"/>
    <property type="evidence" value="ECO:0007669"/>
    <property type="project" value="InterPro"/>
</dbReference>
<reference evidence="4 9" key="2">
    <citation type="submission" date="2020-12" db="EMBL/GenBank/DDBJ databases">
        <title>Genomic analysis of Staphylococcus felis from a cat with skin infection.</title>
        <authorList>
            <person name="Aslantas O."/>
            <person name="Keskin O."/>
            <person name="Buyukaltay K."/>
            <person name="Gullu Yucetepe A."/>
        </authorList>
    </citation>
    <scope>NUCLEOTIDE SEQUENCE [LARGE SCALE GENOMIC DNA]</scope>
    <source>
        <strain evidence="4 9">HARRANVET</strain>
    </source>
</reference>
<dbReference type="OrthoDB" id="350535at2"/>
<dbReference type="EMBL" id="QKXQ01000343">
    <property type="protein sequence ID" value="REH94634.1"/>
    <property type="molecule type" value="Genomic_DNA"/>
</dbReference>
<proteinExistence type="inferred from homology"/>
<dbReference type="HAMAP" id="MF_00128">
    <property type="entry name" value="NrdI"/>
    <property type="match status" value="1"/>
</dbReference>
<keyword evidence="9" id="KW-1185">Reference proteome</keyword>
<dbReference type="AlphaFoldDB" id="A0A2K3Z2N6"/>
<dbReference type="EMBL" id="QKYD01000025">
    <property type="protein sequence ID" value="REI24879.1"/>
    <property type="molecule type" value="Genomic_DNA"/>
</dbReference>
<dbReference type="Proteomes" id="UP000597038">
    <property type="component" value="Unassembled WGS sequence"/>
</dbReference>
<dbReference type="InterPro" id="IPR020852">
    <property type="entry name" value="RNR_Ib_NrdI_bac"/>
</dbReference>
<name>A0A2K3Z2N6_9STAP</name>
<dbReference type="InterPro" id="IPR029039">
    <property type="entry name" value="Flavoprotein-like_sf"/>
</dbReference>
<evidence type="ECO:0000313" key="6">
    <source>
        <dbReference type="EMBL" id="REI24879.1"/>
    </source>
</evidence>
<dbReference type="Proteomes" id="UP000256562">
    <property type="component" value="Unassembled WGS sequence"/>
</dbReference>
<dbReference type="Proteomes" id="UP000256337">
    <property type="component" value="Unassembled WGS sequence"/>
</dbReference>
<accession>A0A2K3Z2N6</accession>
<dbReference type="NCBIfam" id="TIGR00333">
    <property type="entry name" value="nrdI"/>
    <property type="match status" value="1"/>
</dbReference>
<dbReference type="KEGG" id="sfq:C7J90_01065"/>
<dbReference type="Gene3D" id="3.40.50.360">
    <property type="match status" value="1"/>
</dbReference>
<evidence type="ECO:0000313" key="4">
    <source>
        <dbReference type="EMBL" id="MBH9580295.1"/>
    </source>
</evidence>
<evidence type="ECO:0000313" key="8">
    <source>
        <dbReference type="Proteomes" id="UP000256562"/>
    </source>
</evidence>
<dbReference type="Pfam" id="PF07972">
    <property type="entry name" value="Flavodoxin_NdrI"/>
    <property type="match status" value="1"/>
</dbReference>
<comment type="function">
    <text evidence="1 3">Probably involved in ribonucleotide reductase function.</text>
</comment>
<evidence type="ECO:0000313" key="7">
    <source>
        <dbReference type="Proteomes" id="UP000256337"/>
    </source>
</evidence>
<dbReference type="PIRSF" id="PIRSF005087">
    <property type="entry name" value="NrdI"/>
    <property type="match status" value="1"/>
</dbReference>
<dbReference type="EMBL" id="JAEDAQ010000003">
    <property type="protein sequence ID" value="MBH9580295.1"/>
    <property type="molecule type" value="Genomic_DNA"/>
</dbReference>
<dbReference type="SUPFAM" id="SSF52218">
    <property type="entry name" value="Flavoproteins"/>
    <property type="match status" value="1"/>
</dbReference>
<reference evidence="7 8" key="1">
    <citation type="journal article" date="2018" name="Vet. Microbiol.">
        <title>Characterisation of Staphylococcus felis isolated from cats using whole genome sequencing.</title>
        <authorList>
            <person name="Worthing K."/>
            <person name="Pang S."/>
            <person name="Trott D.J."/>
            <person name="Abraham S."/>
            <person name="Coombs G.W."/>
            <person name="Jordan D."/>
            <person name="McIntyre L."/>
            <person name="Davies M.R."/>
            <person name="Norris J."/>
        </authorList>
    </citation>
    <scope>NUCLEOTIDE SEQUENCE [LARGE SCALE GENOMIC DNA]</scope>
    <source>
        <strain evidence="6 7">F25</strain>
        <strain evidence="5 8">F9</strain>
    </source>
</reference>
<protein>
    <recommendedName>
        <fullName evidence="3">Protein NrdI</fullName>
    </recommendedName>
</protein>
<evidence type="ECO:0000256" key="3">
    <source>
        <dbReference type="HAMAP-Rule" id="MF_00128"/>
    </source>
</evidence>
<evidence type="ECO:0000256" key="1">
    <source>
        <dbReference type="ARBA" id="ARBA00003999"/>
    </source>
</evidence>
<comment type="caution">
    <text evidence="5">The sequence shown here is derived from an EMBL/GenBank/DDBJ whole genome shotgun (WGS) entry which is preliminary data.</text>
</comment>
<evidence type="ECO:0000313" key="5">
    <source>
        <dbReference type="EMBL" id="REH94634.1"/>
    </source>
</evidence>
<evidence type="ECO:0000313" key="9">
    <source>
        <dbReference type="Proteomes" id="UP000597038"/>
    </source>
</evidence>
<comment type="similarity">
    <text evidence="2 3">Belongs to the NrdI family.</text>
</comment>
<sequence length="132" mass="15260">MKVVFYSFTGNVRRFIQRTKLKDTFEITNSTLTEKMKEPFILVTSTIGFGEIPPVVQEFLNHNQEYIQGVAASGNRNWGRNFAKAGQLIAQAYNVPLLMKFELHGTQKDTIEFRDKVVNFHENNRAKILQSY</sequence>
<gene>
    <name evidence="3 4" type="primary">nrdI</name>
    <name evidence="6" type="ORF">DOS76_01410</name>
    <name evidence="5" type="ORF">DOS83_07380</name>
    <name evidence="4" type="ORF">I9026_02800</name>
</gene>
<dbReference type="GeneID" id="48056796"/>